<dbReference type="InterPro" id="IPR003018">
    <property type="entry name" value="GAF"/>
</dbReference>
<dbReference type="Gene3D" id="3.30.450.20">
    <property type="entry name" value="PAS domain"/>
    <property type="match status" value="1"/>
</dbReference>
<dbReference type="RefSeq" id="WP_206707989.1">
    <property type="nucleotide sequence ID" value="NZ_CP059066.1"/>
</dbReference>
<dbReference type="InterPro" id="IPR002197">
    <property type="entry name" value="HTH_Fis"/>
</dbReference>
<name>A0A8A0RGY0_9FIRM</name>
<dbReference type="PROSITE" id="PS00675">
    <property type="entry name" value="SIGMA54_INTERACT_1"/>
    <property type="match status" value="1"/>
</dbReference>
<organism evidence="7 8">
    <name type="scientific">Koleobacter methoxysyntrophicus</name>
    <dbReference type="NCBI Taxonomy" id="2751313"/>
    <lineage>
        <taxon>Bacteria</taxon>
        <taxon>Bacillati</taxon>
        <taxon>Bacillota</taxon>
        <taxon>Clostridia</taxon>
        <taxon>Koleobacterales</taxon>
        <taxon>Koleobacteraceae</taxon>
        <taxon>Koleobacter</taxon>
    </lineage>
</organism>
<evidence type="ECO:0000256" key="3">
    <source>
        <dbReference type="ARBA" id="ARBA00023015"/>
    </source>
</evidence>
<dbReference type="PROSITE" id="PS50045">
    <property type="entry name" value="SIGMA54_INTERACT_4"/>
    <property type="match status" value="1"/>
</dbReference>
<dbReference type="Pfam" id="PF25601">
    <property type="entry name" value="AAA_lid_14"/>
    <property type="match status" value="1"/>
</dbReference>
<dbReference type="InterPro" id="IPR058031">
    <property type="entry name" value="AAA_lid_NorR"/>
</dbReference>
<dbReference type="GO" id="GO:0006355">
    <property type="term" value="P:regulation of DNA-templated transcription"/>
    <property type="evidence" value="ECO:0007669"/>
    <property type="project" value="InterPro"/>
</dbReference>
<accession>A0A8A0RGY0</accession>
<dbReference type="EMBL" id="CP059066">
    <property type="protein sequence ID" value="QSQ07731.1"/>
    <property type="molecule type" value="Genomic_DNA"/>
</dbReference>
<keyword evidence="3" id="KW-0805">Transcription regulation</keyword>
<dbReference type="Pfam" id="PF02954">
    <property type="entry name" value="HTH_8"/>
    <property type="match status" value="1"/>
</dbReference>
<dbReference type="Gene3D" id="1.10.10.60">
    <property type="entry name" value="Homeodomain-like"/>
    <property type="match status" value="1"/>
</dbReference>
<evidence type="ECO:0000256" key="4">
    <source>
        <dbReference type="ARBA" id="ARBA00023125"/>
    </source>
</evidence>
<dbReference type="PANTHER" id="PTHR32071:SF57">
    <property type="entry name" value="C4-DICARBOXYLATE TRANSPORT TRANSCRIPTIONAL REGULATORY PROTEIN DCTD"/>
    <property type="match status" value="1"/>
</dbReference>
<dbReference type="AlphaFoldDB" id="A0A8A0RGY0"/>
<proteinExistence type="predicted"/>
<dbReference type="GO" id="GO:0043565">
    <property type="term" value="F:sequence-specific DNA binding"/>
    <property type="evidence" value="ECO:0007669"/>
    <property type="project" value="InterPro"/>
</dbReference>
<keyword evidence="2" id="KW-0067">ATP-binding</keyword>
<protein>
    <submittedName>
        <fullName evidence="7">Acetoin dehydrogenase operon transcriptional activator AcoR</fullName>
    </submittedName>
</protein>
<dbReference type="PANTHER" id="PTHR32071">
    <property type="entry name" value="TRANSCRIPTIONAL REGULATORY PROTEIN"/>
    <property type="match status" value="1"/>
</dbReference>
<dbReference type="CDD" id="cd00009">
    <property type="entry name" value="AAA"/>
    <property type="match status" value="1"/>
</dbReference>
<keyword evidence="8" id="KW-1185">Reference proteome</keyword>
<dbReference type="Pfam" id="PF00158">
    <property type="entry name" value="Sigma54_activat"/>
    <property type="match status" value="1"/>
</dbReference>
<evidence type="ECO:0000256" key="2">
    <source>
        <dbReference type="ARBA" id="ARBA00022840"/>
    </source>
</evidence>
<feature type="domain" description="Sigma-54 factor interaction" evidence="6">
    <location>
        <begin position="347"/>
        <end position="576"/>
    </location>
</feature>
<dbReference type="InterPro" id="IPR002078">
    <property type="entry name" value="Sigma_54_int"/>
</dbReference>
<dbReference type="Gene3D" id="3.30.450.40">
    <property type="match status" value="1"/>
</dbReference>
<dbReference type="InterPro" id="IPR025944">
    <property type="entry name" value="Sigma_54_int_dom_CS"/>
</dbReference>
<dbReference type="FunFam" id="3.40.50.300:FF:000006">
    <property type="entry name" value="DNA-binding transcriptional regulator NtrC"/>
    <property type="match status" value="1"/>
</dbReference>
<dbReference type="PROSITE" id="PS00676">
    <property type="entry name" value="SIGMA54_INTERACT_2"/>
    <property type="match status" value="1"/>
</dbReference>
<dbReference type="InterPro" id="IPR029016">
    <property type="entry name" value="GAF-like_dom_sf"/>
</dbReference>
<dbReference type="PRINTS" id="PR01590">
    <property type="entry name" value="HTHFIS"/>
</dbReference>
<evidence type="ECO:0000313" key="8">
    <source>
        <dbReference type="Proteomes" id="UP000662904"/>
    </source>
</evidence>
<gene>
    <name evidence="7" type="primary">acoR_1</name>
    <name evidence="7" type="ORF">H0A61_00047</name>
</gene>
<dbReference type="SMART" id="SM00382">
    <property type="entry name" value="AAA"/>
    <property type="match status" value="1"/>
</dbReference>
<dbReference type="InterPro" id="IPR025943">
    <property type="entry name" value="Sigma_54_int_dom_ATP-bd_2"/>
</dbReference>
<dbReference type="InterPro" id="IPR009057">
    <property type="entry name" value="Homeodomain-like_sf"/>
</dbReference>
<dbReference type="GO" id="GO:0005524">
    <property type="term" value="F:ATP binding"/>
    <property type="evidence" value="ECO:0007669"/>
    <property type="project" value="UniProtKB-KW"/>
</dbReference>
<dbReference type="Gene3D" id="3.40.50.300">
    <property type="entry name" value="P-loop containing nucleotide triphosphate hydrolases"/>
    <property type="match status" value="1"/>
</dbReference>
<dbReference type="InterPro" id="IPR027417">
    <property type="entry name" value="P-loop_NTPase"/>
</dbReference>
<dbReference type="SUPFAM" id="SSF46689">
    <property type="entry name" value="Homeodomain-like"/>
    <property type="match status" value="1"/>
</dbReference>
<dbReference type="InterPro" id="IPR003593">
    <property type="entry name" value="AAA+_ATPase"/>
</dbReference>
<dbReference type="SUPFAM" id="SSF52540">
    <property type="entry name" value="P-loop containing nucleoside triphosphate hydrolases"/>
    <property type="match status" value="1"/>
</dbReference>
<evidence type="ECO:0000313" key="7">
    <source>
        <dbReference type="EMBL" id="QSQ07731.1"/>
    </source>
</evidence>
<keyword evidence="4" id="KW-0238">DNA-binding</keyword>
<evidence type="ECO:0000256" key="1">
    <source>
        <dbReference type="ARBA" id="ARBA00022741"/>
    </source>
</evidence>
<dbReference type="PROSITE" id="PS00688">
    <property type="entry name" value="SIGMA54_INTERACT_3"/>
    <property type="match status" value="1"/>
</dbReference>
<dbReference type="KEGG" id="kme:H0A61_00047"/>
<dbReference type="Proteomes" id="UP000662904">
    <property type="component" value="Chromosome"/>
</dbReference>
<evidence type="ECO:0000259" key="6">
    <source>
        <dbReference type="PROSITE" id="PS50045"/>
    </source>
</evidence>
<dbReference type="InterPro" id="IPR025662">
    <property type="entry name" value="Sigma_54_int_dom_ATP-bd_1"/>
</dbReference>
<dbReference type="Gene3D" id="1.10.8.60">
    <property type="match status" value="1"/>
</dbReference>
<evidence type="ECO:0000256" key="5">
    <source>
        <dbReference type="ARBA" id="ARBA00023163"/>
    </source>
</evidence>
<sequence>MIFDIDEHIRKINIQWQNFINNKPVDTNIVNKMIYDSWQRCKTYAIDPNMSEYNHVLSEDEMKKRLEKNAELINVAWPILETLADNISETNFRVDLFDSEAYLLKTKGKSEIIEDSKRLKSFPGVSKREEHSGTNAIALSYLHKKPVLVIGPEHYIRLFHFWSCATAPIHNLKGEIIGFVNMTGYRDKIHPHTLGMVVSIVKAIEQNLKLHEITKELSRQNALLENIIDTVEKGLIVIDENGYIKKMSRSAYSLLEIDKTSEPPVKINEIFDSWQSVHSQIKNCKRAFSQELTYKRNKINKNLYLEIKPMQLKDCTQTLVTFQEIRSIQNLAKRFGTTGARFSFKDIIGSNKGLAKVTEMAKRIAKSNAKVLLLGESGTGKELFAHAIHNCSNYRHGPFVTLNCAAIPSELIESELFGYEEGAFTGARKGGMIGKIEMADGGTLFLDEINSMTLNLQAKLLRFLQSNTFTRLGGQKELEVDVRIIAASNKDLKREIEKGNFREDLYYRLNVVSIFIPPLRERKEDIPDLIHYFIAKFSRILNANYYPDPSFIEVLTAYHWPGNVRELENTIERAIAVSTDYLLTPQCLPDEICKPSSVRSLETTAVTPVSYKNLREMERKHLMTVLKDTGGNISKTARILGVSRNTVYRKIKEMNIEW</sequence>
<keyword evidence="1" id="KW-0547">Nucleotide-binding</keyword>
<keyword evidence="5" id="KW-0804">Transcription</keyword>
<reference evidence="7" key="1">
    <citation type="submission" date="2020-07" db="EMBL/GenBank/DDBJ databases">
        <title>Koleobacter methoxysyntrophicus gen. nov., sp. nov., a novel anaerobic bacterium isolated from deep subsurface oil field and proposal of Koleobacterales ord. nov. in the phylum Firmicutes.</title>
        <authorList>
            <person name="Sakamoto S."/>
            <person name="Tamaki H."/>
        </authorList>
    </citation>
    <scope>NUCLEOTIDE SEQUENCE</scope>
    <source>
        <strain evidence="7">NRmbB1</strain>
    </source>
</reference>
<dbReference type="Pfam" id="PF01590">
    <property type="entry name" value="GAF"/>
    <property type="match status" value="1"/>
</dbReference>